<comment type="caution">
    <text evidence="2">The sequence shown here is derived from an EMBL/GenBank/DDBJ whole genome shotgun (WGS) entry which is preliminary data.</text>
</comment>
<name>A0ABR2XLD8_9PEZI</name>
<gene>
    <name evidence="2" type="ORF">SCAR479_08723</name>
</gene>
<evidence type="ECO:0000313" key="2">
    <source>
        <dbReference type="EMBL" id="KAK9774638.1"/>
    </source>
</evidence>
<accession>A0ABR2XLD8</accession>
<dbReference type="InterPro" id="IPR035979">
    <property type="entry name" value="RBD_domain_sf"/>
</dbReference>
<keyword evidence="3" id="KW-1185">Reference proteome</keyword>
<proteinExistence type="predicted"/>
<protein>
    <recommendedName>
        <fullName evidence="4">RNA-binding protein</fullName>
    </recommendedName>
</protein>
<sequence length="249" mass="28442">MDRVQHFGFGSRPRDPNQGRNSRREFMNVPEEYVPIVSDRSFAASGQARGAGSAPYDPWNTGANIPEHNSTNLFILGVPQGTTVEQFLAQTRGYGRIYQFHMMSPTGKPGEEDIAVAMAFFELEATKRFLADAEGNGFYINNRKTRVMMNRRRIPDNSYTQGSRCLIIQGSPDRCNEESLLNYFRTKTRFEIDKVRYRIISARHNKVEIRFAQFYEQADTAMRALARERPDGITRVNYGPDPCAHTNLV</sequence>
<feature type="compositionally biased region" description="Basic and acidic residues" evidence="1">
    <location>
        <begin position="12"/>
        <end position="26"/>
    </location>
</feature>
<organism evidence="2 3">
    <name type="scientific">Seiridium cardinale</name>
    <dbReference type="NCBI Taxonomy" id="138064"/>
    <lineage>
        <taxon>Eukaryota</taxon>
        <taxon>Fungi</taxon>
        <taxon>Dikarya</taxon>
        <taxon>Ascomycota</taxon>
        <taxon>Pezizomycotina</taxon>
        <taxon>Sordariomycetes</taxon>
        <taxon>Xylariomycetidae</taxon>
        <taxon>Amphisphaeriales</taxon>
        <taxon>Sporocadaceae</taxon>
        <taxon>Seiridium</taxon>
    </lineage>
</organism>
<evidence type="ECO:0000313" key="3">
    <source>
        <dbReference type="Proteomes" id="UP001465668"/>
    </source>
</evidence>
<dbReference type="Proteomes" id="UP001465668">
    <property type="component" value="Unassembled WGS sequence"/>
</dbReference>
<evidence type="ECO:0000256" key="1">
    <source>
        <dbReference type="SAM" id="MobiDB-lite"/>
    </source>
</evidence>
<reference evidence="2 3" key="1">
    <citation type="submission" date="2024-02" db="EMBL/GenBank/DDBJ databases">
        <title>First draft genome assembly of two strains of Seiridium cardinale.</title>
        <authorList>
            <person name="Emiliani G."/>
            <person name="Scali E."/>
        </authorList>
    </citation>
    <scope>NUCLEOTIDE SEQUENCE [LARGE SCALE GENOMIC DNA]</scope>
    <source>
        <strain evidence="2 3">BM-138-000479</strain>
    </source>
</reference>
<evidence type="ECO:0008006" key="4">
    <source>
        <dbReference type="Google" id="ProtNLM"/>
    </source>
</evidence>
<dbReference type="SUPFAM" id="SSF54928">
    <property type="entry name" value="RNA-binding domain, RBD"/>
    <property type="match status" value="1"/>
</dbReference>
<feature type="region of interest" description="Disordered" evidence="1">
    <location>
        <begin position="1"/>
        <end position="26"/>
    </location>
</feature>
<dbReference type="EMBL" id="JARVKM010000040">
    <property type="protein sequence ID" value="KAK9774638.1"/>
    <property type="molecule type" value="Genomic_DNA"/>
</dbReference>